<evidence type="ECO:0000313" key="2">
    <source>
        <dbReference type="Proteomes" id="UP000013996"/>
    </source>
</evidence>
<dbReference type="OrthoDB" id="337113at2"/>
<dbReference type="EMBL" id="AOGX02000028">
    <property type="protein sequence ID" value="EOQ87904.1"/>
    <property type="molecule type" value="Genomic_DNA"/>
</dbReference>
<dbReference type="InterPro" id="IPR043733">
    <property type="entry name" value="DUF5677"/>
</dbReference>
<dbReference type="RefSeq" id="WP_015678424.1">
    <property type="nucleotide sequence ID" value="NZ_AOGX02000028.1"/>
</dbReference>
<dbReference type="STRING" id="1249483.LEP1GSC202_0386"/>
<gene>
    <name evidence="1" type="ORF">LEP1GSC202_0386</name>
</gene>
<dbReference type="Proteomes" id="UP000013996">
    <property type="component" value="Unassembled WGS sequence"/>
</dbReference>
<sequence>MSIKNNFETLSIAIEKTSKFHLQLLTIVNKDLFLINNYLSRSNELLEIRDAIYLIKKCSDIYNTTISLIKNKELYQCKILYRSLIEHYLKAQYIIFSLDKDTNFSRNYHLYGQIEEFITYLKNKNIHNFLTKSPLLNEWEEVYKNFPIINQLNKNQIQSEIQKFNIKTIIKKIAEIFESFPQIHDHFEVILESYASCSMFVHASPSAGDYFQDKNNYNDEEFFDLINMVTMPILMIFDTLKTIIIYSRMKYNIQTESFDTLNTSLHEIAENFKNKESFLSQ</sequence>
<dbReference type="Pfam" id="PF18928">
    <property type="entry name" value="DUF5677"/>
    <property type="match status" value="1"/>
</dbReference>
<evidence type="ECO:0000313" key="1">
    <source>
        <dbReference type="EMBL" id="EOQ87904.1"/>
    </source>
</evidence>
<reference evidence="1 2" key="1">
    <citation type="submission" date="2013-04" db="EMBL/GenBank/DDBJ databases">
        <authorList>
            <person name="Harkins D.M."/>
            <person name="Durkin A.S."/>
            <person name="Brinkac L.M."/>
            <person name="Haft D.H."/>
            <person name="Selengut J.D."/>
            <person name="Sanka R."/>
            <person name="DePew J."/>
            <person name="Purushe J."/>
            <person name="Hartskeerl R.A."/>
            <person name="Ahmed A."/>
            <person name="van der Linden H."/>
            <person name="Goris M.G.A."/>
            <person name="Vinetz J.M."/>
            <person name="Sutton G.G."/>
            <person name="Nierman W.C."/>
            <person name="Fouts D.E."/>
        </authorList>
    </citation>
    <scope>NUCLEOTIDE SEQUENCE [LARGE SCALE GENOMIC DNA]</scope>
    <source>
        <strain evidence="1 2">Sao Paulo</strain>
    </source>
</reference>
<accession>A0A5E8H9R3</accession>
<protein>
    <submittedName>
        <fullName evidence="1">Uncharacterized protein</fullName>
    </submittedName>
</protein>
<proteinExistence type="predicted"/>
<name>A0A5E8H9R3_9LEPT</name>
<comment type="caution">
    <text evidence="1">The sequence shown here is derived from an EMBL/GenBank/DDBJ whole genome shotgun (WGS) entry which is preliminary data.</text>
</comment>
<dbReference type="AlphaFoldDB" id="A0A5E8H9R3"/>
<organism evidence="1 2">
    <name type="scientific">Leptospira yanagawae serovar Saopaulo str. Sao Paulo = ATCC 700523</name>
    <dbReference type="NCBI Taxonomy" id="1249483"/>
    <lineage>
        <taxon>Bacteria</taxon>
        <taxon>Pseudomonadati</taxon>
        <taxon>Spirochaetota</taxon>
        <taxon>Spirochaetia</taxon>
        <taxon>Leptospirales</taxon>
        <taxon>Leptospiraceae</taxon>
        <taxon>Leptospira</taxon>
    </lineage>
</organism>